<dbReference type="OrthoDB" id="7743697at2"/>
<organism evidence="1 2">
    <name type="scientific">Sulfitobacter donghicola DSW-25 = KCTC 12864 = JCM 14565</name>
    <dbReference type="NCBI Taxonomy" id="1300350"/>
    <lineage>
        <taxon>Bacteria</taxon>
        <taxon>Pseudomonadati</taxon>
        <taxon>Pseudomonadota</taxon>
        <taxon>Alphaproteobacteria</taxon>
        <taxon>Rhodobacterales</taxon>
        <taxon>Roseobacteraceae</taxon>
        <taxon>Sulfitobacter</taxon>
    </lineage>
</organism>
<dbReference type="Proteomes" id="UP000027734">
    <property type="component" value="Unassembled WGS sequence"/>
</dbReference>
<dbReference type="RefSeq" id="WP_025058705.1">
    <property type="nucleotide sequence ID" value="NZ_JAMC01000004.1"/>
</dbReference>
<reference evidence="1 2" key="1">
    <citation type="submission" date="2014-01" db="EMBL/GenBank/DDBJ databases">
        <title>Sulfitobacter donghicola JCM 14565 Genome Sequencing.</title>
        <authorList>
            <person name="Lai Q."/>
            <person name="Hong Z."/>
        </authorList>
    </citation>
    <scope>NUCLEOTIDE SEQUENCE [LARGE SCALE GENOMIC DNA]</scope>
    <source>
        <strain evidence="1 2">JCM 14565</strain>
    </source>
</reference>
<accession>A0A073IUS5</accession>
<keyword evidence="2" id="KW-1185">Reference proteome</keyword>
<protein>
    <submittedName>
        <fullName evidence="1">Uncharacterized protein</fullName>
    </submittedName>
</protein>
<dbReference type="AlphaFoldDB" id="A0A073IUS5"/>
<proteinExistence type="predicted"/>
<comment type="caution">
    <text evidence="1">The sequence shown here is derived from an EMBL/GenBank/DDBJ whole genome shotgun (WGS) entry which is preliminary data.</text>
</comment>
<sequence>MANETLGGLRTFAAPANETGNLKKADAQGCDPAFSMCNRGESRQRALVSIVGQSLNSYYCHMIYSIKPHQPAYTKHMLLLALAKSVYDNQYKPEGYVGGGELWTFDNMCSGDLERAASVLEKSGFVSYIDDIGRRSVFNCGPEGFDSLANAATSENLSEEEIEEAVVWLGTGGKLASLEIERLAEQIEKKS</sequence>
<evidence type="ECO:0000313" key="2">
    <source>
        <dbReference type="Proteomes" id="UP000027734"/>
    </source>
</evidence>
<dbReference type="eggNOG" id="ENOG502ZHB2">
    <property type="taxonomic scope" value="Bacteria"/>
</dbReference>
<evidence type="ECO:0000313" key="1">
    <source>
        <dbReference type="EMBL" id="KEJ89137.1"/>
    </source>
</evidence>
<gene>
    <name evidence="1" type="ORF">DSW25_11635</name>
</gene>
<name>A0A073IUS5_9RHOB</name>
<dbReference type="EMBL" id="JAMC01000004">
    <property type="protein sequence ID" value="KEJ89137.1"/>
    <property type="molecule type" value="Genomic_DNA"/>
</dbReference>